<evidence type="ECO:0000313" key="3">
    <source>
        <dbReference type="Proteomes" id="UP000306631"/>
    </source>
</evidence>
<evidence type="ECO:0000313" key="2">
    <source>
        <dbReference type="EMBL" id="TGY31340.1"/>
    </source>
</evidence>
<dbReference type="PANTHER" id="PTHR33840">
    <property type="match status" value="1"/>
</dbReference>
<dbReference type="AlphaFoldDB" id="A0A4V3RIB6"/>
<dbReference type="PANTHER" id="PTHR33840:SF1">
    <property type="entry name" value="TLE1 PHOSPHOLIPASE DOMAIN-CONTAINING PROTEIN"/>
    <property type="match status" value="1"/>
</dbReference>
<name>A0A4V3RIB6_STEMA</name>
<evidence type="ECO:0000259" key="1">
    <source>
        <dbReference type="Pfam" id="PF09994"/>
    </source>
</evidence>
<dbReference type="OrthoDB" id="4378831at2"/>
<feature type="domain" description="T6SS Phospholipase effector Tle1-like catalytic" evidence="1">
    <location>
        <begin position="222"/>
        <end position="350"/>
    </location>
</feature>
<feature type="domain" description="T6SS Phospholipase effector Tle1-like catalytic" evidence="1">
    <location>
        <begin position="57"/>
        <end position="214"/>
    </location>
</feature>
<protein>
    <submittedName>
        <fullName evidence="2">DUF2235 domain-containing protein</fullName>
    </submittedName>
</protein>
<reference evidence="2 3" key="1">
    <citation type="submission" date="2019-04" db="EMBL/GenBank/DDBJ databases">
        <title>Microbes associate with the intestines of laboratory mice.</title>
        <authorList>
            <person name="Navarre W."/>
            <person name="Wong E."/>
            <person name="Huang K."/>
            <person name="Tropini C."/>
            <person name="Ng K."/>
            <person name="Yu B."/>
        </authorList>
    </citation>
    <scope>NUCLEOTIDE SEQUENCE [LARGE SCALE GENOMIC DNA]</scope>
    <source>
        <strain evidence="2 3">NM62_B4-13</strain>
    </source>
</reference>
<gene>
    <name evidence="2" type="ORF">E5352_18975</name>
</gene>
<dbReference type="EMBL" id="SRYW01000028">
    <property type="protein sequence ID" value="TGY31340.1"/>
    <property type="molecule type" value="Genomic_DNA"/>
</dbReference>
<organism evidence="2 3">
    <name type="scientific">Stenotrophomonas maltophilia</name>
    <name type="common">Pseudomonas maltophilia</name>
    <name type="synonym">Xanthomonas maltophilia</name>
    <dbReference type="NCBI Taxonomy" id="40324"/>
    <lineage>
        <taxon>Bacteria</taxon>
        <taxon>Pseudomonadati</taxon>
        <taxon>Pseudomonadota</taxon>
        <taxon>Gammaproteobacteria</taxon>
        <taxon>Lysobacterales</taxon>
        <taxon>Lysobacteraceae</taxon>
        <taxon>Stenotrophomonas</taxon>
        <taxon>Stenotrophomonas maltophilia group</taxon>
    </lineage>
</organism>
<comment type="caution">
    <text evidence="2">The sequence shown here is derived from an EMBL/GenBank/DDBJ whole genome shotgun (WGS) entry which is preliminary data.</text>
</comment>
<dbReference type="InterPro" id="IPR018712">
    <property type="entry name" value="Tle1-like_cat"/>
</dbReference>
<dbReference type="Proteomes" id="UP000306631">
    <property type="component" value="Unassembled WGS sequence"/>
</dbReference>
<accession>A0A4V3RIB6</accession>
<proteinExistence type="predicted"/>
<sequence length="685" mass="77217">MQALRILTRTSTKNEVLATMNEFAWLPGCAPATRLFNPCASGAGKTGASCSLPVRFSIFFDGTRNHSTEDRPSGSHSNVARLYDACTEQVEIGEFRLYIQGVGTPFPEIGEHEPHEHGARDGEYGDRRLRYAFMFMANKISELLCGKRVVSDNADAIIKAVESDHQIRRVRRTLDEVLANPKAAAPVISTITLDLFGFSRGATAARAFLNHLIEWAGEYRPQVCGIPLRVRFMGLFDTVASVEIADSMPRTGDGHLSWASPRYMVIPSFVEQCVHMVAGHEARNSFPLTSISASREQAPHRLEIIYPGVHADVGGGYGPHSQGKGTLEGGQRIRQQQGDLLSQVSLNDMYARARAAAVPLRPLTELYQTKVGPFFAISPELQRSYDAYQKTLEQHRAGAPLLRLLHAHYLAYLGWRRQVLPRETFIAQPFMTHCKQTQTQDHINLDQANAELMVYLAVFNDPAQRARVHGRRALGLPGFVHREHACMEMYDRYWGASPEPGDALRNILMQYVHDSRAGFVLTDPQCERDYRNMHAHLEACDAQYRESLRIHAVDTKDRQEAYQRAVEAHTHFVPTGWRETRPPMPKPPLVRAIPEDPLNAEDRKALATFRAGRTPIFTDAKPASAMDGKENVLDYIAKVSRREVRWSYLRRRQVFRPYVTTTGHPRIGIRTVDPSERLRYEDGLT</sequence>
<dbReference type="Pfam" id="PF09994">
    <property type="entry name" value="T6SS_Tle1-like_cat"/>
    <property type="match status" value="2"/>
</dbReference>